<keyword evidence="12 25" id="KW-0460">Magnesium</keyword>
<evidence type="ECO:0000313" key="29">
    <source>
        <dbReference type="Proteomes" id="UP001163687"/>
    </source>
</evidence>
<dbReference type="InterPro" id="IPR011761">
    <property type="entry name" value="ATP-grasp"/>
</dbReference>
<keyword evidence="8 22" id="KW-0436">Ligase</keyword>
<evidence type="ECO:0000256" key="8">
    <source>
        <dbReference type="ARBA" id="ARBA00022598"/>
    </source>
</evidence>
<keyword evidence="16 22" id="KW-0961">Cell wall biogenesis/degradation</keyword>
<dbReference type="GO" id="GO:0009252">
    <property type="term" value="P:peptidoglycan biosynthetic process"/>
    <property type="evidence" value="ECO:0007669"/>
    <property type="project" value="UniProtKB-UniRule"/>
</dbReference>
<dbReference type="InterPro" id="IPR016185">
    <property type="entry name" value="PreATP-grasp_dom_sf"/>
</dbReference>
<dbReference type="PROSITE" id="PS50975">
    <property type="entry name" value="ATP_GRASP"/>
    <property type="match status" value="1"/>
</dbReference>
<dbReference type="AlphaFoldDB" id="A0AA35CPJ6"/>
<evidence type="ECO:0000313" key="28">
    <source>
        <dbReference type="EMBL" id="BDG61420.1"/>
    </source>
</evidence>
<dbReference type="InterPro" id="IPR011095">
    <property type="entry name" value="Dala_Dala_lig_C"/>
</dbReference>
<dbReference type="HAMAP" id="MF_00047">
    <property type="entry name" value="Dala_Dala_lig"/>
    <property type="match status" value="1"/>
</dbReference>
<comment type="pathway">
    <text evidence="4 22">Cell wall biogenesis; peptidoglycan biosynthesis.</text>
</comment>
<feature type="binding site" evidence="25">
    <location>
        <position position="319"/>
    </location>
    <ligand>
        <name>Mg(2+)</name>
        <dbReference type="ChEBI" id="CHEBI:18420"/>
        <label>2</label>
    </ligand>
</feature>
<evidence type="ECO:0000256" key="17">
    <source>
        <dbReference type="ARBA" id="ARBA00047614"/>
    </source>
</evidence>
<keyword evidence="29" id="KW-1185">Reference proteome</keyword>
<comment type="cofactor">
    <cofactor evidence="25">
        <name>Mg(2+)</name>
        <dbReference type="ChEBI" id="CHEBI:18420"/>
    </cofactor>
    <cofactor evidence="25">
        <name>Mn(2+)</name>
        <dbReference type="ChEBI" id="CHEBI:29035"/>
    </cofactor>
    <text evidence="25">Binds 2 magnesium or manganese ions per subunit.</text>
</comment>
<evidence type="ECO:0000256" key="1">
    <source>
        <dbReference type="ARBA" id="ARBA00001936"/>
    </source>
</evidence>
<dbReference type="PROSITE" id="PS00844">
    <property type="entry name" value="DALA_DALA_LIGASE_2"/>
    <property type="match status" value="1"/>
</dbReference>
<dbReference type="Gene3D" id="3.30.1490.20">
    <property type="entry name" value="ATP-grasp fold, A domain"/>
    <property type="match status" value="1"/>
</dbReference>
<dbReference type="KEGG" id="cmic:caldi_25100"/>
<comment type="similarity">
    <text evidence="5 22">Belongs to the D-alanine--D-alanine ligase family.</text>
</comment>
<dbReference type="EC" id="6.3.2.4" evidence="6 22"/>
<dbReference type="Gene3D" id="3.30.470.20">
    <property type="entry name" value="ATP-grasp fold, B domain"/>
    <property type="match status" value="1"/>
</dbReference>
<feature type="active site" evidence="23">
    <location>
        <position position="11"/>
    </location>
</feature>
<reference evidence="28" key="1">
    <citation type="submission" date="2022-03" db="EMBL/GenBank/DDBJ databases">
        <title>Complete genome sequence of Caldinitratiruptor microaerophilus.</title>
        <authorList>
            <person name="Mukaiyama R."/>
            <person name="Nishiyama T."/>
            <person name="Ueda K."/>
        </authorList>
    </citation>
    <scope>NUCLEOTIDE SEQUENCE</scope>
    <source>
        <strain evidence="28">JCM 16183</strain>
    </source>
</reference>
<evidence type="ECO:0000256" key="21">
    <source>
        <dbReference type="ARBA" id="ARBA00077154"/>
    </source>
</evidence>
<accession>A0AA35CPJ6</accession>
<evidence type="ECO:0000256" key="2">
    <source>
        <dbReference type="ARBA" id="ARBA00003921"/>
    </source>
</evidence>
<dbReference type="InterPro" id="IPR013815">
    <property type="entry name" value="ATP_grasp_subdomain_1"/>
</dbReference>
<dbReference type="SUPFAM" id="SSF52440">
    <property type="entry name" value="PreATP-grasp domain"/>
    <property type="match status" value="1"/>
</dbReference>
<dbReference type="GO" id="GO:0071555">
    <property type="term" value="P:cell wall organization"/>
    <property type="evidence" value="ECO:0007669"/>
    <property type="project" value="UniProtKB-KW"/>
</dbReference>
<evidence type="ECO:0000256" key="4">
    <source>
        <dbReference type="ARBA" id="ARBA00004752"/>
    </source>
</evidence>
<feature type="binding site" evidence="24">
    <location>
        <position position="142"/>
    </location>
    <ligand>
        <name>ATP</name>
        <dbReference type="ChEBI" id="CHEBI:30616"/>
    </ligand>
</feature>
<dbReference type="InterPro" id="IPR011127">
    <property type="entry name" value="Dala_Dala_lig_N"/>
</dbReference>
<evidence type="ECO:0000256" key="16">
    <source>
        <dbReference type="ARBA" id="ARBA00023316"/>
    </source>
</evidence>
<evidence type="ECO:0000256" key="18">
    <source>
        <dbReference type="ARBA" id="ARBA00060592"/>
    </source>
</evidence>
<dbReference type="GO" id="GO:0008360">
    <property type="term" value="P:regulation of cell shape"/>
    <property type="evidence" value="ECO:0007669"/>
    <property type="project" value="UniProtKB-KW"/>
</dbReference>
<feature type="binding site" evidence="25">
    <location>
        <position position="319"/>
    </location>
    <ligand>
        <name>Mg(2+)</name>
        <dbReference type="ChEBI" id="CHEBI:18420"/>
        <label>1</label>
    </ligand>
</feature>
<sequence>MYLIFGGRSGEHEVSLMSARNVLEAIDKSRYEVIPVGITREGRWIRSGDPLKALLEGVERGGGIPVALLADPGVRDLVPLASPGDAAPGVSAARPSGDPPAVFFPVLHGTYGEDGTIQGLLEMAGVPYVGCGVLASAVGMDKAVAKALFAQAGLPVVPHRVFLRPRWEREPGLVAAEAEAAFGYPCFVKPANLGSSVGVSKPKSRSELEGALAEAFRFDRKVLVEAAVDAREIEVAVLGNDDPVVSVPGEVVPGREFYDYEDKYVEDRARLLIPAPLEPAQAEEARRLALAAYRCIDGAGMARVDLFLERGSGRFYVNEVNTIPGFTRISMFPKLMEASGIPYPELVDRLIQLAIERWRDRQRNAVTR</sequence>
<organism evidence="28 29">
    <name type="scientific">Caldinitratiruptor microaerophilus</name>
    <dbReference type="NCBI Taxonomy" id="671077"/>
    <lineage>
        <taxon>Bacteria</taxon>
        <taxon>Bacillati</taxon>
        <taxon>Bacillota</taxon>
        <taxon>Clostridia</taxon>
        <taxon>Eubacteriales</taxon>
        <taxon>Symbiobacteriaceae</taxon>
        <taxon>Caldinitratiruptor</taxon>
    </lineage>
</organism>
<keyword evidence="13 22" id="KW-0133">Cell shape</keyword>
<keyword evidence="9 25" id="KW-0479">Metal-binding</keyword>
<comment type="cofactor">
    <cofactor evidence="1">
        <name>Mn(2+)</name>
        <dbReference type="ChEBI" id="CHEBI:29035"/>
    </cofactor>
</comment>
<dbReference type="NCBIfam" id="TIGR01205">
    <property type="entry name" value="D_ala_D_alaTIGR"/>
    <property type="match status" value="1"/>
</dbReference>
<keyword evidence="14 22" id="KW-0573">Peptidoglycan synthesis</keyword>
<dbReference type="NCBIfam" id="NF002528">
    <property type="entry name" value="PRK01966.1-4"/>
    <property type="match status" value="1"/>
</dbReference>
<dbReference type="GO" id="GO:0005524">
    <property type="term" value="F:ATP binding"/>
    <property type="evidence" value="ECO:0007669"/>
    <property type="project" value="UniProtKB-UniRule"/>
</dbReference>
<keyword evidence="7 22" id="KW-0963">Cytoplasm</keyword>
<feature type="domain" description="ATP-grasp" evidence="27">
    <location>
        <begin position="146"/>
        <end position="352"/>
    </location>
</feature>
<evidence type="ECO:0000256" key="24">
    <source>
        <dbReference type="PIRSR" id="PIRSR039102-2"/>
    </source>
</evidence>
<evidence type="ECO:0000256" key="7">
    <source>
        <dbReference type="ARBA" id="ARBA00022490"/>
    </source>
</evidence>
<evidence type="ECO:0000256" key="23">
    <source>
        <dbReference type="PIRSR" id="PIRSR039102-1"/>
    </source>
</evidence>
<feature type="binding site" evidence="24">
    <location>
        <begin position="195"/>
        <end position="196"/>
    </location>
    <ligand>
        <name>ATP</name>
        <dbReference type="ChEBI" id="CHEBI:30616"/>
    </ligand>
</feature>
<dbReference type="FunFam" id="3.30.1490.20:FF:000007">
    <property type="entry name" value="D-alanine--D-alanine ligase"/>
    <property type="match status" value="1"/>
</dbReference>
<dbReference type="GO" id="GO:0005829">
    <property type="term" value="C:cytosol"/>
    <property type="evidence" value="ECO:0007669"/>
    <property type="project" value="TreeGrafter"/>
</dbReference>
<dbReference type="InterPro" id="IPR000291">
    <property type="entry name" value="D-Ala_lig_Van_CS"/>
</dbReference>
<evidence type="ECO:0000256" key="26">
    <source>
        <dbReference type="PROSITE-ProRule" id="PRU00409"/>
    </source>
</evidence>
<evidence type="ECO:0000256" key="9">
    <source>
        <dbReference type="ARBA" id="ARBA00022723"/>
    </source>
</evidence>
<dbReference type="Gene3D" id="3.40.50.20">
    <property type="match status" value="1"/>
</dbReference>
<dbReference type="GO" id="GO:0046872">
    <property type="term" value="F:metal ion binding"/>
    <property type="evidence" value="ECO:0007669"/>
    <property type="project" value="UniProtKB-KW"/>
</dbReference>
<comment type="catalytic activity">
    <reaction evidence="17 22">
        <text>2 D-alanine + ATP = D-alanyl-D-alanine + ADP + phosphate + H(+)</text>
        <dbReference type="Rhea" id="RHEA:11224"/>
        <dbReference type="ChEBI" id="CHEBI:15378"/>
        <dbReference type="ChEBI" id="CHEBI:30616"/>
        <dbReference type="ChEBI" id="CHEBI:43474"/>
        <dbReference type="ChEBI" id="CHEBI:57416"/>
        <dbReference type="ChEBI" id="CHEBI:57822"/>
        <dbReference type="ChEBI" id="CHEBI:456216"/>
        <dbReference type="EC" id="6.3.2.4"/>
    </reaction>
</comment>
<comment type="function">
    <text evidence="2 22">Cell wall formation.</text>
</comment>
<dbReference type="PROSITE" id="PS00843">
    <property type="entry name" value="DALA_DALA_LIGASE_1"/>
    <property type="match status" value="1"/>
</dbReference>
<dbReference type="Pfam" id="PF01820">
    <property type="entry name" value="Dala_Dala_lig_N"/>
    <property type="match status" value="1"/>
</dbReference>
<feature type="binding site" evidence="24">
    <location>
        <begin position="225"/>
        <end position="232"/>
    </location>
    <ligand>
        <name>ATP</name>
        <dbReference type="ChEBI" id="CHEBI:30616"/>
    </ligand>
</feature>
<evidence type="ECO:0000256" key="10">
    <source>
        <dbReference type="ARBA" id="ARBA00022741"/>
    </source>
</evidence>
<evidence type="ECO:0000256" key="19">
    <source>
        <dbReference type="ARBA" id="ARBA00068427"/>
    </source>
</evidence>
<feature type="binding site" evidence="24">
    <location>
        <begin position="187"/>
        <end position="189"/>
    </location>
    <ligand>
        <name>ATP</name>
        <dbReference type="ChEBI" id="CHEBI:30616"/>
    </ligand>
</feature>
<name>A0AA35CPJ6_9FIRM</name>
<evidence type="ECO:0000259" key="27">
    <source>
        <dbReference type="PROSITE" id="PS50975"/>
    </source>
</evidence>
<dbReference type="GO" id="GO:0008716">
    <property type="term" value="F:D-alanine-D-alanine ligase activity"/>
    <property type="evidence" value="ECO:0007669"/>
    <property type="project" value="UniProtKB-UniRule"/>
</dbReference>
<evidence type="ECO:0000256" key="12">
    <source>
        <dbReference type="ARBA" id="ARBA00022842"/>
    </source>
</evidence>
<dbReference type="Proteomes" id="UP001163687">
    <property type="component" value="Chromosome"/>
</dbReference>
<dbReference type="EMBL" id="AP025628">
    <property type="protein sequence ID" value="BDG61420.1"/>
    <property type="molecule type" value="Genomic_DNA"/>
</dbReference>
<feature type="binding site" evidence="25">
    <location>
        <position position="305"/>
    </location>
    <ligand>
        <name>Mg(2+)</name>
        <dbReference type="ChEBI" id="CHEBI:18420"/>
        <label>1</label>
    </ligand>
</feature>
<evidence type="ECO:0000256" key="6">
    <source>
        <dbReference type="ARBA" id="ARBA00012216"/>
    </source>
</evidence>
<evidence type="ECO:0000256" key="25">
    <source>
        <dbReference type="PIRSR" id="PIRSR039102-3"/>
    </source>
</evidence>
<comment type="pathway">
    <text evidence="18">Glycan biosynthesis.</text>
</comment>
<gene>
    <name evidence="22 28" type="primary">ddl</name>
    <name evidence="28" type="ORF">caldi_25100</name>
</gene>
<proteinExistence type="inferred from homology"/>
<keyword evidence="11 26" id="KW-0067">ATP-binding</keyword>
<dbReference type="PANTHER" id="PTHR23132">
    <property type="entry name" value="D-ALANINE--D-ALANINE LIGASE"/>
    <property type="match status" value="1"/>
</dbReference>
<dbReference type="InterPro" id="IPR005905">
    <property type="entry name" value="D_ala_D_ala"/>
</dbReference>
<protein>
    <recommendedName>
        <fullName evidence="19 22">D-alanine--D-alanine ligase</fullName>
        <ecNumber evidence="6 22">6.3.2.4</ecNumber>
    </recommendedName>
    <alternativeName>
        <fullName evidence="21 22">D-Ala-D-Ala ligase</fullName>
    </alternativeName>
    <alternativeName>
        <fullName evidence="20 22">D-alanylalanine synthetase</fullName>
    </alternativeName>
</protein>
<keyword evidence="15 25" id="KW-0464">Manganese</keyword>
<dbReference type="SUPFAM" id="SSF56059">
    <property type="entry name" value="Glutathione synthetase ATP-binding domain-like"/>
    <property type="match status" value="1"/>
</dbReference>
<feature type="binding site" evidence="24">
    <location>
        <begin position="318"/>
        <end position="319"/>
    </location>
    <ligand>
        <name>ATP</name>
        <dbReference type="ChEBI" id="CHEBI:30616"/>
    </ligand>
</feature>
<comment type="subcellular location">
    <subcellularLocation>
        <location evidence="3 22">Cytoplasm</location>
    </subcellularLocation>
</comment>
<dbReference type="PANTHER" id="PTHR23132:SF25">
    <property type="entry name" value="D-ALANINE--D-ALANINE LIGASE A"/>
    <property type="match status" value="1"/>
</dbReference>
<evidence type="ECO:0000256" key="15">
    <source>
        <dbReference type="ARBA" id="ARBA00023211"/>
    </source>
</evidence>
<dbReference type="FunFam" id="3.30.470.20:FF:000008">
    <property type="entry name" value="D-alanine--D-alanine ligase"/>
    <property type="match status" value="1"/>
</dbReference>
<feature type="active site" evidence="23">
    <location>
        <position position="195"/>
    </location>
</feature>
<dbReference type="Pfam" id="PF07478">
    <property type="entry name" value="Dala_Dala_lig_C"/>
    <property type="match status" value="1"/>
</dbReference>
<evidence type="ECO:0000256" key="3">
    <source>
        <dbReference type="ARBA" id="ARBA00004496"/>
    </source>
</evidence>
<keyword evidence="10 24" id="KW-0547">Nucleotide-binding</keyword>
<evidence type="ECO:0000256" key="20">
    <source>
        <dbReference type="ARBA" id="ARBA00076288"/>
    </source>
</evidence>
<evidence type="ECO:0000256" key="14">
    <source>
        <dbReference type="ARBA" id="ARBA00022984"/>
    </source>
</evidence>
<evidence type="ECO:0000256" key="11">
    <source>
        <dbReference type="ARBA" id="ARBA00022840"/>
    </source>
</evidence>
<feature type="binding site" evidence="25">
    <location>
        <position position="321"/>
    </location>
    <ligand>
        <name>Mg(2+)</name>
        <dbReference type="ChEBI" id="CHEBI:18420"/>
        <label>2</label>
    </ligand>
</feature>
<dbReference type="PIRSF" id="PIRSF039102">
    <property type="entry name" value="Ddl/VanB"/>
    <property type="match status" value="1"/>
</dbReference>
<evidence type="ECO:0000256" key="22">
    <source>
        <dbReference type="HAMAP-Rule" id="MF_00047"/>
    </source>
</evidence>
<evidence type="ECO:0000256" key="13">
    <source>
        <dbReference type="ARBA" id="ARBA00022960"/>
    </source>
</evidence>
<feature type="active site" evidence="23">
    <location>
        <position position="330"/>
    </location>
</feature>
<evidence type="ECO:0000256" key="5">
    <source>
        <dbReference type="ARBA" id="ARBA00010871"/>
    </source>
</evidence>